<accession>A0A8D8WRX0</accession>
<name>A0A8D8WRX0_9HEMI</name>
<feature type="compositionally biased region" description="Polar residues" evidence="1">
    <location>
        <begin position="153"/>
        <end position="170"/>
    </location>
</feature>
<feature type="compositionally biased region" description="Low complexity" evidence="1">
    <location>
        <begin position="218"/>
        <end position="233"/>
    </location>
</feature>
<dbReference type="InterPro" id="IPR011990">
    <property type="entry name" value="TPR-like_helical_dom_sf"/>
</dbReference>
<dbReference type="EMBL" id="HBUF01219879">
    <property type="protein sequence ID" value="CAG6668943.1"/>
    <property type="molecule type" value="Transcribed_RNA"/>
</dbReference>
<proteinExistence type="predicted"/>
<feature type="compositionally biased region" description="Polar residues" evidence="1">
    <location>
        <begin position="234"/>
        <end position="248"/>
    </location>
</feature>
<evidence type="ECO:0000313" key="2">
    <source>
        <dbReference type="EMBL" id="CAG6668943.1"/>
    </source>
</evidence>
<dbReference type="EMBL" id="HBUF01219881">
    <property type="protein sequence ID" value="CAG6668945.1"/>
    <property type="molecule type" value="Transcribed_RNA"/>
</dbReference>
<dbReference type="EMBL" id="HBUF01054662">
    <property type="protein sequence ID" value="CAG6623334.1"/>
    <property type="molecule type" value="Transcribed_RNA"/>
</dbReference>
<reference evidence="2" key="1">
    <citation type="submission" date="2021-05" db="EMBL/GenBank/DDBJ databases">
        <authorList>
            <person name="Alioto T."/>
            <person name="Alioto T."/>
            <person name="Gomez Garrido J."/>
        </authorList>
    </citation>
    <scope>NUCLEOTIDE SEQUENCE</scope>
</reference>
<dbReference type="AlphaFoldDB" id="A0A8D8WRX0"/>
<feature type="compositionally biased region" description="Polar residues" evidence="1">
    <location>
        <begin position="177"/>
        <end position="217"/>
    </location>
</feature>
<organism evidence="2">
    <name type="scientific">Cacopsylla melanoneura</name>
    <dbReference type="NCBI Taxonomy" id="428564"/>
    <lineage>
        <taxon>Eukaryota</taxon>
        <taxon>Metazoa</taxon>
        <taxon>Ecdysozoa</taxon>
        <taxon>Arthropoda</taxon>
        <taxon>Hexapoda</taxon>
        <taxon>Insecta</taxon>
        <taxon>Pterygota</taxon>
        <taxon>Neoptera</taxon>
        <taxon>Paraneoptera</taxon>
        <taxon>Hemiptera</taxon>
        <taxon>Sternorrhyncha</taxon>
        <taxon>Psylloidea</taxon>
        <taxon>Psyllidae</taxon>
        <taxon>Psyllinae</taxon>
        <taxon>Cacopsylla</taxon>
    </lineage>
</organism>
<protein>
    <submittedName>
        <fullName evidence="2">Uncharacterized protein</fullName>
    </submittedName>
</protein>
<feature type="compositionally biased region" description="Acidic residues" evidence="1">
    <location>
        <begin position="132"/>
        <end position="148"/>
    </location>
</feature>
<feature type="region of interest" description="Disordered" evidence="1">
    <location>
        <begin position="1"/>
        <end position="21"/>
    </location>
</feature>
<feature type="compositionally biased region" description="Polar residues" evidence="1">
    <location>
        <begin position="110"/>
        <end position="128"/>
    </location>
</feature>
<dbReference type="InterPro" id="IPR026703">
    <property type="entry name" value="ERICH2"/>
</dbReference>
<dbReference type="PANTHER" id="PTHR21520">
    <property type="entry name" value="GLUTAMATE-RICH PROTEIN 2"/>
    <property type="match status" value="1"/>
</dbReference>
<sequence>MMELNGNEVDPDTSDTTDTNTAPLEILAEFLTLIMEKNYEEAMKHCKIILEYEPQNETVLSFIPLLNEKLKILQEVSGDSTSSGDDNANTDIPGDIDVSSSSDEDAINEGDTSSEISPYSSGSVSILSSDCDGSDSEGAGESDEDCSESIESNAATRSPSLNRSHSSNPDSSRHDVNSNSLDRSNSSKEVQSSDNSSKGVQSLDRSTSNSSKDPQSNSRSSSDVYFSLDSSSSNGCPTSMSRADSLNINRDMDKSNTSSSSSTRLGKETINRTLAKTIENIRKKYGIRRTNTTMSSGASGTESGLKNINDLYCAGRN</sequence>
<dbReference type="PANTHER" id="PTHR21520:SF2">
    <property type="entry name" value="GLUTAMATE-RICH PROTEIN 2"/>
    <property type="match status" value="1"/>
</dbReference>
<feature type="region of interest" description="Disordered" evidence="1">
    <location>
        <begin position="77"/>
        <end position="271"/>
    </location>
</feature>
<feature type="compositionally biased region" description="Polar residues" evidence="1">
    <location>
        <begin position="77"/>
        <end position="90"/>
    </location>
</feature>
<dbReference type="SUPFAM" id="SSF48452">
    <property type="entry name" value="TPR-like"/>
    <property type="match status" value="1"/>
</dbReference>
<dbReference type="EMBL" id="HBUF01567420">
    <property type="protein sequence ID" value="CAG6765176.1"/>
    <property type="molecule type" value="Transcribed_RNA"/>
</dbReference>
<evidence type="ECO:0000256" key="1">
    <source>
        <dbReference type="SAM" id="MobiDB-lite"/>
    </source>
</evidence>